<protein>
    <submittedName>
        <fullName evidence="4">Trypsin-like serine protease</fullName>
        <ecNumber evidence="4">3.4.21.-</ecNumber>
    </submittedName>
</protein>
<keyword evidence="2" id="KW-0732">Signal</keyword>
<evidence type="ECO:0000313" key="5">
    <source>
        <dbReference type="Proteomes" id="UP001589718"/>
    </source>
</evidence>
<dbReference type="InterPro" id="IPR009003">
    <property type="entry name" value="Peptidase_S1_PA"/>
</dbReference>
<dbReference type="SUPFAM" id="SSF50494">
    <property type="entry name" value="Trypsin-like serine proteases"/>
    <property type="match status" value="2"/>
</dbReference>
<dbReference type="PANTHER" id="PTHR24276:SF98">
    <property type="entry name" value="FI18310P1-RELATED"/>
    <property type="match status" value="1"/>
</dbReference>
<dbReference type="EMBL" id="JBHMCR010000019">
    <property type="protein sequence ID" value="MFB9523692.1"/>
    <property type="molecule type" value="Genomic_DNA"/>
</dbReference>
<dbReference type="InterPro" id="IPR050430">
    <property type="entry name" value="Peptidase_S1"/>
</dbReference>
<evidence type="ECO:0000313" key="4">
    <source>
        <dbReference type="EMBL" id="MFB9523692.1"/>
    </source>
</evidence>
<name>A0ABV5PKE6_STRCM</name>
<feature type="chain" id="PRO_5046437172" evidence="2">
    <location>
        <begin position="32"/>
        <end position="531"/>
    </location>
</feature>
<reference evidence="4 5" key="1">
    <citation type="submission" date="2024-09" db="EMBL/GenBank/DDBJ databases">
        <authorList>
            <person name="Sun Q."/>
            <person name="Mori K."/>
        </authorList>
    </citation>
    <scope>NUCLEOTIDE SEQUENCE [LARGE SCALE GENOMIC DNA]</scope>
    <source>
        <strain evidence="4 5">JCM 4362</strain>
    </source>
</reference>
<evidence type="ECO:0000259" key="3">
    <source>
        <dbReference type="PROSITE" id="PS50240"/>
    </source>
</evidence>
<proteinExistence type="predicted"/>
<dbReference type="RefSeq" id="WP_380837669.1">
    <property type="nucleotide sequence ID" value="NZ_JBHMCR010000019.1"/>
</dbReference>
<comment type="caution">
    <text evidence="4">The sequence shown here is derived from an EMBL/GenBank/DDBJ whole genome shotgun (WGS) entry which is preliminary data.</text>
</comment>
<evidence type="ECO:0000256" key="1">
    <source>
        <dbReference type="ARBA" id="ARBA00023157"/>
    </source>
</evidence>
<dbReference type="Pfam" id="PF13365">
    <property type="entry name" value="Trypsin_2"/>
    <property type="match status" value="1"/>
</dbReference>
<keyword evidence="1" id="KW-1015">Disulfide bond</keyword>
<dbReference type="GO" id="GO:0016787">
    <property type="term" value="F:hydrolase activity"/>
    <property type="evidence" value="ECO:0007669"/>
    <property type="project" value="UniProtKB-KW"/>
</dbReference>
<evidence type="ECO:0000256" key="2">
    <source>
        <dbReference type="SAM" id="SignalP"/>
    </source>
</evidence>
<dbReference type="EC" id="3.4.21.-" evidence="4"/>
<dbReference type="SMART" id="SM00020">
    <property type="entry name" value="Tryp_SPc"/>
    <property type="match status" value="1"/>
</dbReference>
<dbReference type="CDD" id="cd00190">
    <property type="entry name" value="Tryp_SPc"/>
    <property type="match status" value="1"/>
</dbReference>
<organism evidence="4 5">
    <name type="scientific">Streptomyces cremeus</name>
    <dbReference type="NCBI Taxonomy" id="66881"/>
    <lineage>
        <taxon>Bacteria</taxon>
        <taxon>Bacillati</taxon>
        <taxon>Actinomycetota</taxon>
        <taxon>Actinomycetes</taxon>
        <taxon>Kitasatosporales</taxon>
        <taxon>Streptomycetaceae</taxon>
        <taxon>Streptomyces</taxon>
    </lineage>
</organism>
<keyword evidence="4" id="KW-0378">Hydrolase</keyword>
<feature type="domain" description="Peptidase S1" evidence="3">
    <location>
        <begin position="32"/>
        <end position="264"/>
    </location>
</feature>
<gene>
    <name evidence="4" type="ORF">ACFFTU_27485</name>
</gene>
<feature type="signal peptide" evidence="2">
    <location>
        <begin position="1"/>
        <end position="31"/>
    </location>
</feature>
<dbReference type="InterPro" id="IPR001254">
    <property type="entry name" value="Trypsin_dom"/>
</dbReference>
<dbReference type="PROSITE" id="PS50240">
    <property type="entry name" value="TRYPSIN_DOM"/>
    <property type="match status" value="1"/>
</dbReference>
<accession>A0ABV5PKE6</accession>
<dbReference type="PROSITE" id="PS00134">
    <property type="entry name" value="TRYPSIN_HIS"/>
    <property type="match status" value="1"/>
</dbReference>
<dbReference type="Proteomes" id="UP001589718">
    <property type="component" value="Unassembled WGS sequence"/>
</dbReference>
<dbReference type="InterPro" id="IPR043504">
    <property type="entry name" value="Peptidase_S1_PA_chymotrypsin"/>
</dbReference>
<keyword evidence="5" id="KW-1185">Reference proteome</keyword>
<sequence length="531" mass="55632">MRKWMSRRTAAVLTTGAVAITTVVNALPAQAIVGGTESTQPYSFMVSLQYDAPRPDGHRCGAVLIAPQWAVTAGHCANSPTGAKAGVPRGWKVRVGSLDVTNGGEVAEVDRFYRRHATYDPPGEDIALLHLRNPVQAKPVRVAGTTPAVKTPVRILGWGPSSEDCEDFDDSTCFSSRLREAETEVVPDSECWDEGDATSTLCIGRLTPPVGPGTTDSGSPALVRAGSEWELSGVVTGASAKGANFPGLYVDVTKNSAWINGIVSGTDVPPFDPVPNVEGAAKVGDCLGSVVRTPTARPKDPALVLTNGHCVPSGRPAPGKALVDRPADLKKPVTIADTTGYTRTSARATRLVYATMTGTDIALYRLDKTYAQLAAEGAKVFRLSTVPMRKGDRLTMAHGFHRPSCTVEAVVPHLREDGHQQDRAVRYATGGTCVSRPGYSGTALLAPDGNTVVGINNTHNRDGEQCTDNNPCEVGRDGSVTAVKGRGYGQQVHQIAACLTGGSRLKLSRPGCTLASATSPSSTAATGTGQP</sequence>
<dbReference type="PANTHER" id="PTHR24276">
    <property type="entry name" value="POLYSERASE-RELATED"/>
    <property type="match status" value="1"/>
</dbReference>
<dbReference type="Gene3D" id="2.40.10.10">
    <property type="entry name" value="Trypsin-like serine proteases"/>
    <property type="match status" value="1"/>
</dbReference>
<dbReference type="InterPro" id="IPR018114">
    <property type="entry name" value="TRYPSIN_HIS"/>
</dbReference>
<dbReference type="Pfam" id="PF00089">
    <property type="entry name" value="Trypsin"/>
    <property type="match status" value="1"/>
</dbReference>